<keyword evidence="1" id="KW-0472">Membrane</keyword>
<name>A0A6A5ZGT3_9PLEO</name>
<keyword evidence="1" id="KW-0812">Transmembrane</keyword>
<evidence type="ECO:0008006" key="4">
    <source>
        <dbReference type="Google" id="ProtNLM"/>
    </source>
</evidence>
<proteinExistence type="predicted"/>
<evidence type="ECO:0000313" key="2">
    <source>
        <dbReference type="EMBL" id="KAF2118699.1"/>
    </source>
</evidence>
<evidence type="ECO:0000313" key="3">
    <source>
        <dbReference type="Proteomes" id="UP000799770"/>
    </source>
</evidence>
<dbReference type="OrthoDB" id="60858at2759"/>
<dbReference type="AlphaFoldDB" id="A0A6A5ZGT3"/>
<feature type="transmembrane region" description="Helical" evidence="1">
    <location>
        <begin position="45"/>
        <end position="65"/>
    </location>
</feature>
<sequence>MSSTQQVTVEASEPSGLLLKGRMPPKNSYEHISLGNWTHTATSPILAWLLFSIPIVIWDFSFCLLRPLTFPGGSLAWPIWVPYEIYMQTDYMYDWKAFNEKNGFTSAQAFMNIPETLLYMLYLYIVYSQGTQLKATVGSAKSDWLAQRSIAGRAGALAAMVGFVAAIMTLSKTLLYVLNEAFSGWSNVGHNEWINLVFLWIIPNGAWIVAPVCMAFAFGNGILRAMSSAAGAPLIEGA</sequence>
<dbReference type="Proteomes" id="UP000799770">
    <property type="component" value="Unassembled WGS sequence"/>
</dbReference>
<gene>
    <name evidence="2" type="ORF">BDV96DRAFT_642878</name>
</gene>
<reference evidence="2" key="1">
    <citation type="journal article" date="2020" name="Stud. Mycol.">
        <title>101 Dothideomycetes genomes: a test case for predicting lifestyles and emergence of pathogens.</title>
        <authorList>
            <person name="Haridas S."/>
            <person name="Albert R."/>
            <person name="Binder M."/>
            <person name="Bloem J."/>
            <person name="Labutti K."/>
            <person name="Salamov A."/>
            <person name="Andreopoulos B."/>
            <person name="Baker S."/>
            <person name="Barry K."/>
            <person name="Bills G."/>
            <person name="Bluhm B."/>
            <person name="Cannon C."/>
            <person name="Castanera R."/>
            <person name="Culley D."/>
            <person name="Daum C."/>
            <person name="Ezra D."/>
            <person name="Gonzalez J."/>
            <person name="Henrissat B."/>
            <person name="Kuo A."/>
            <person name="Liang C."/>
            <person name="Lipzen A."/>
            <person name="Lutzoni F."/>
            <person name="Magnuson J."/>
            <person name="Mondo S."/>
            <person name="Nolan M."/>
            <person name="Ohm R."/>
            <person name="Pangilinan J."/>
            <person name="Park H.-J."/>
            <person name="Ramirez L."/>
            <person name="Alfaro M."/>
            <person name="Sun H."/>
            <person name="Tritt A."/>
            <person name="Yoshinaga Y."/>
            <person name="Zwiers L.-H."/>
            <person name="Turgeon B."/>
            <person name="Goodwin S."/>
            <person name="Spatafora J."/>
            <person name="Crous P."/>
            <person name="Grigoriev I."/>
        </authorList>
    </citation>
    <scope>NUCLEOTIDE SEQUENCE</scope>
    <source>
        <strain evidence="2">CBS 627.86</strain>
    </source>
</reference>
<feature type="transmembrane region" description="Helical" evidence="1">
    <location>
        <begin position="197"/>
        <end position="218"/>
    </location>
</feature>
<dbReference type="PANTHER" id="PTHR37919:SF2">
    <property type="entry name" value="EXPERA DOMAIN-CONTAINING PROTEIN"/>
    <property type="match status" value="1"/>
</dbReference>
<protein>
    <recommendedName>
        <fullName evidence="4">C6 transcription factor</fullName>
    </recommendedName>
</protein>
<keyword evidence="3" id="KW-1185">Reference proteome</keyword>
<dbReference type="PANTHER" id="PTHR37919">
    <property type="entry name" value="PROTEIN CBG05606"/>
    <property type="match status" value="1"/>
</dbReference>
<organism evidence="2 3">
    <name type="scientific">Lophiotrema nucula</name>
    <dbReference type="NCBI Taxonomy" id="690887"/>
    <lineage>
        <taxon>Eukaryota</taxon>
        <taxon>Fungi</taxon>
        <taxon>Dikarya</taxon>
        <taxon>Ascomycota</taxon>
        <taxon>Pezizomycotina</taxon>
        <taxon>Dothideomycetes</taxon>
        <taxon>Pleosporomycetidae</taxon>
        <taxon>Pleosporales</taxon>
        <taxon>Lophiotremataceae</taxon>
        <taxon>Lophiotrema</taxon>
    </lineage>
</organism>
<evidence type="ECO:0000256" key="1">
    <source>
        <dbReference type="SAM" id="Phobius"/>
    </source>
</evidence>
<feature type="transmembrane region" description="Helical" evidence="1">
    <location>
        <begin position="154"/>
        <end position="177"/>
    </location>
</feature>
<dbReference type="EMBL" id="ML977316">
    <property type="protein sequence ID" value="KAF2118699.1"/>
    <property type="molecule type" value="Genomic_DNA"/>
</dbReference>
<accession>A0A6A5ZGT3</accession>
<keyword evidence="1" id="KW-1133">Transmembrane helix</keyword>